<feature type="transmembrane region" description="Helical" evidence="1">
    <location>
        <begin position="28"/>
        <end position="57"/>
    </location>
</feature>
<dbReference type="AlphaFoldDB" id="A0A0A5HTE4"/>
<keyword evidence="1" id="KW-1133">Transmembrane helix</keyword>
<reference evidence="2 3" key="1">
    <citation type="submission" date="2014-10" db="EMBL/GenBank/DDBJ databases">
        <title>Genome sequencing of Vibrio sinaloensis T08.</title>
        <authorList>
            <person name="Chan K.-G."/>
            <person name="Mohamad N.I."/>
        </authorList>
    </citation>
    <scope>NUCLEOTIDE SEQUENCE [LARGE SCALE GENOMIC DNA]</scope>
    <source>
        <strain evidence="2 3">T08</strain>
    </source>
</reference>
<sequence length="89" mass="9880">MFTMIPSLAAGVFIAALGKKIHLQNVELLVWLIWLVVLETWLSHGAVSLLIVLFVLAPFIIKCKPYAKPLFRAAIVASSLLIYLNFGGW</sequence>
<evidence type="ECO:0000313" key="2">
    <source>
        <dbReference type="EMBL" id="KGY07560.1"/>
    </source>
</evidence>
<gene>
    <name evidence="2" type="ORF">NM06_16505</name>
</gene>
<comment type="caution">
    <text evidence="2">The sequence shown here is derived from an EMBL/GenBank/DDBJ whole genome shotgun (WGS) entry which is preliminary data.</text>
</comment>
<evidence type="ECO:0000256" key="1">
    <source>
        <dbReference type="SAM" id="Phobius"/>
    </source>
</evidence>
<keyword evidence="1" id="KW-0812">Transmembrane</keyword>
<dbReference type="Proteomes" id="UP000030451">
    <property type="component" value="Unassembled WGS sequence"/>
</dbReference>
<dbReference type="EMBL" id="JRWP01000043">
    <property type="protein sequence ID" value="KGY07560.1"/>
    <property type="molecule type" value="Genomic_DNA"/>
</dbReference>
<dbReference type="RefSeq" id="WP_038192238.1">
    <property type="nucleotide sequence ID" value="NZ_JRWP01000043.1"/>
</dbReference>
<name>A0A0A5HTE4_PHOS4</name>
<evidence type="ECO:0000313" key="3">
    <source>
        <dbReference type="Proteomes" id="UP000030451"/>
    </source>
</evidence>
<keyword evidence="1" id="KW-0472">Membrane</keyword>
<proteinExistence type="predicted"/>
<protein>
    <submittedName>
        <fullName evidence="2">Uncharacterized protein</fullName>
    </submittedName>
</protein>
<feature type="transmembrane region" description="Helical" evidence="1">
    <location>
        <begin position="69"/>
        <end position="86"/>
    </location>
</feature>
<accession>A0A0A5HTE4</accession>
<organism evidence="2 3">
    <name type="scientific">Photobacterium sp. (strain ATCC 43367)</name>
    <dbReference type="NCBI Taxonomy" id="379097"/>
    <lineage>
        <taxon>Bacteria</taxon>
        <taxon>Pseudomonadati</taxon>
        <taxon>Pseudomonadota</taxon>
        <taxon>Gammaproteobacteria</taxon>
        <taxon>Vibrionales</taxon>
        <taxon>Vibrionaceae</taxon>
        <taxon>Vibrio</taxon>
        <taxon>Vibrio oreintalis group</taxon>
    </lineage>
</organism>